<dbReference type="RefSeq" id="WP_136494318.1">
    <property type="nucleotide sequence ID" value="NZ_CP046052.1"/>
</dbReference>
<name>A0A6B8KJ07_9HYPH</name>
<organism evidence="2 3">
    <name type="scientific">Methylocystis heyeri</name>
    <dbReference type="NCBI Taxonomy" id="391905"/>
    <lineage>
        <taxon>Bacteria</taxon>
        <taxon>Pseudomonadati</taxon>
        <taxon>Pseudomonadota</taxon>
        <taxon>Alphaproteobacteria</taxon>
        <taxon>Hyphomicrobiales</taxon>
        <taxon>Methylocystaceae</taxon>
        <taxon>Methylocystis</taxon>
    </lineage>
</organism>
<feature type="transmembrane region" description="Helical" evidence="1">
    <location>
        <begin position="105"/>
        <end position="123"/>
    </location>
</feature>
<feature type="transmembrane region" description="Helical" evidence="1">
    <location>
        <begin position="12"/>
        <end position="33"/>
    </location>
</feature>
<dbReference type="Proteomes" id="UP000309061">
    <property type="component" value="Chromosome"/>
</dbReference>
<accession>A0A6B8KJ07</accession>
<dbReference type="EMBL" id="CP046052">
    <property type="protein sequence ID" value="QGM47662.1"/>
    <property type="molecule type" value="Genomic_DNA"/>
</dbReference>
<dbReference type="PROSITE" id="PS51257">
    <property type="entry name" value="PROKAR_LIPOPROTEIN"/>
    <property type="match status" value="1"/>
</dbReference>
<keyword evidence="1" id="KW-0812">Transmembrane</keyword>
<keyword evidence="1" id="KW-0472">Membrane</keyword>
<feature type="transmembrane region" description="Helical" evidence="1">
    <location>
        <begin position="130"/>
        <end position="147"/>
    </location>
</feature>
<gene>
    <name evidence="2" type="ORF">H2LOC_019380</name>
</gene>
<reference evidence="2 3" key="1">
    <citation type="submission" date="2019-11" db="EMBL/GenBank/DDBJ databases">
        <title>The genome sequence of Methylocystis heyeri.</title>
        <authorList>
            <person name="Oshkin I.Y."/>
            <person name="Miroshnikov K."/>
            <person name="Dedysh S.N."/>
        </authorList>
    </citation>
    <scope>NUCLEOTIDE SEQUENCE [LARGE SCALE GENOMIC DNA]</scope>
    <source>
        <strain evidence="2 3">H2</strain>
    </source>
</reference>
<keyword evidence="3" id="KW-1185">Reference proteome</keyword>
<proteinExistence type="predicted"/>
<feature type="transmembrane region" description="Helical" evidence="1">
    <location>
        <begin position="45"/>
        <end position="63"/>
    </location>
</feature>
<dbReference type="KEGG" id="mhey:H2LOC_019380"/>
<protein>
    <submittedName>
        <fullName evidence="2">Uncharacterized protein</fullName>
    </submittedName>
</protein>
<keyword evidence="1" id="KW-1133">Transmembrane helix</keyword>
<sequence>MKDSIARNSPNATRLLLAQAPFLAMLACAFFGVAYTSVSRHGMTFYWMILVPAFGLVCVATAWRENAEGAKWRAALLQALHWGAVMLAMNLALMADVERAMSAEASALVLLVILALGAATAGLHLRAWPIVIVGGVLAMGVPIFAWLEERTLLFALGGVGVAALAAMAISVRSRLSAARG</sequence>
<feature type="transmembrane region" description="Helical" evidence="1">
    <location>
        <begin position="153"/>
        <end position="171"/>
    </location>
</feature>
<feature type="transmembrane region" description="Helical" evidence="1">
    <location>
        <begin position="75"/>
        <end position="93"/>
    </location>
</feature>
<dbReference type="OrthoDB" id="7375506at2"/>
<evidence type="ECO:0000313" key="3">
    <source>
        <dbReference type="Proteomes" id="UP000309061"/>
    </source>
</evidence>
<dbReference type="AlphaFoldDB" id="A0A6B8KJ07"/>
<evidence type="ECO:0000256" key="1">
    <source>
        <dbReference type="SAM" id="Phobius"/>
    </source>
</evidence>
<evidence type="ECO:0000313" key="2">
    <source>
        <dbReference type="EMBL" id="QGM47662.1"/>
    </source>
</evidence>